<dbReference type="SMART" id="SM00418">
    <property type="entry name" value="HTH_ARSR"/>
    <property type="match status" value="1"/>
</dbReference>
<organism evidence="3 4">
    <name type="scientific">Streptomyces litchfieldiae</name>
    <dbReference type="NCBI Taxonomy" id="3075543"/>
    <lineage>
        <taxon>Bacteria</taxon>
        <taxon>Bacillati</taxon>
        <taxon>Actinomycetota</taxon>
        <taxon>Actinomycetes</taxon>
        <taxon>Kitasatosporales</taxon>
        <taxon>Streptomycetaceae</taxon>
        <taxon>Streptomyces</taxon>
    </lineage>
</organism>
<dbReference type="RefSeq" id="WP_311708012.1">
    <property type="nucleotide sequence ID" value="NZ_JAVREL010000025.1"/>
</dbReference>
<dbReference type="InterPro" id="IPR001845">
    <property type="entry name" value="HTH_ArsR_DNA-bd_dom"/>
</dbReference>
<dbReference type="InterPro" id="IPR036873">
    <property type="entry name" value="Rhodanese-like_dom_sf"/>
</dbReference>
<dbReference type="EMBL" id="JAVREL010000025">
    <property type="protein sequence ID" value="MDT0346888.1"/>
    <property type="molecule type" value="Genomic_DNA"/>
</dbReference>
<dbReference type="PROSITE" id="PS50206">
    <property type="entry name" value="RHODANESE_3"/>
    <property type="match status" value="1"/>
</dbReference>
<keyword evidence="4" id="KW-1185">Reference proteome</keyword>
<dbReference type="PRINTS" id="PR00778">
    <property type="entry name" value="HTHARSR"/>
</dbReference>
<protein>
    <submittedName>
        <fullName evidence="3">Metalloregulator ArsR/SmtB family transcription factor</fullName>
    </submittedName>
</protein>
<evidence type="ECO:0000259" key="2">
    <source>
        <dbReference type="PROSITE" id="PS50987"/>
    </source>
</evidence>
<evidence type="ECO:0000313" key="4">
    <source>
        <dbReference type="Proteomes" id="UP001183246"/>
    </source>
</evidence>
<dbReference type="CDD" id="cd00090">
    <property type="entry name" value="HTH_ARSR"/>
    <property type="match status" value="1"/>
</dbReference>
<dbReference type="PANTHER" id="PTHR43031:SF1">
    <property type="entry name" value="PYRIDINE NUCLEOTIDE-DISULPHIDE OXIDOREDUCTASE"/>
    <property type="match status" value="1"/>
</dbReference>
<feature type="domain" description="Rhodanese" evidence="1">
    <location>
        <begin position="129"/>
        <end position="218"/>
    </location>
</feature>
<dbReference type="PANTHER" id="PTHR43031">
    <property type="entry name" value="FAD-DEPENDENT OXIDOREDUCTASE"/>
    <property type="match status" value="1"/>
</dbReference>
<dbReference type="Pfam" id="PF00581">
    <property type="entry name" value="Rhodanese"/>
    <property type="match status" value="1"/>
</dbReference>
<dbReference type="SUPFAM" id="SSF46785">
    <property type="entry name" value="Winged helix' DNA-binding domain"/>
    <property type="match status" value="1"/>
</dbReference>
<name>A0ABU2N042_9ACTN</name>
<dbReference type="InterPro" id="IPR050229">
    <property type="entry name" value="GlpE_sulfurtransferase"/>
</dbReference>
<dbReference type="SMART" id="SM00450">
    <property type="entry name" value="RHOD"/>
    <property type="match status" value="1"/>
</dbReference>
<sequence length="227" mass="24294">MTDFVELQVYTQLARIGKALASPVRLRLLDVLEAGESDVESLSVASGVGLKNTSAQLQQLRNANLVSTRRQGNHVYYRLSGPEVSACIGALQHCAETRLAELRDAIGDLFGDAEELRPVTVEELRDRLSDPGTIVVDLRSAQEYAQGHVPGAISLPAADLSEALGRIPRDVEVIAYCQGPYCVLSPHAVRTLRGHGIPARPLDGGIARWRRGGGAVETGEEAEPGPA</sequence>
<accession>A0ABU2N042</accession>
<dbReference type="InterPro" id="IPR001307">
    <property type="entry name" value="Thiosulphate_STrfase_CS"/>
</dbReference>
<dbReference type="Gene3D" id="3.40.250.10">
    <property type="entry name" value="Rhodanese-like domain"/>
    <property type="match status" value="1"/>
</dbReference>
<dbReference type="CDD" id="cd00158">
    <property type="entry name" value="RHOD"/>
    <property type="match status" value="1"/>
</dbReference>
<dbReference type="PROSITE" id="PS50987">
    <property type="entry name" value="HTH_ARSR_2"/>
    <property type="match status" value="1"/>
</dbReference>
<gene>
    <name evidence="3" type="ORF">RM590_30545</name>
</gene>
<dbReference type="InterPro" id="IPR011991">
    <property type="entry name" value="ArsR-like_HTH"/>
</dbReference>
<proteinExistence type="predicted"/>
<dbReference type="NCBIfam" id="NF033788">
    <property type="entry name" value="HTH_metalloreg"/>
    <property type="match status" value="1"/>
</dbReference>
<dbReference type="PROSITE" id="PS00380">
    <property type="entry name" value="RHODANESE_1"/>
    <property type="match status" value="1"/>
</dbReference>
<evidence type="ECO:0000313" key="3">
    <source>
        <dbReference type="EMBL" id="MDT0346888.1"/>
    </source>
</evidence>
<evidence type="ECO:0000259" key="1">
    <source>
        <dbReference type="PROSITE" id="PS50206"/>
    </source>
</evidence>
<dbReference type="InterPro" id="IPR036388">
    <property type="entry name" value="WH-like_DNA-bd_sf"/>
</dbReference>
<dbReference type="Gene3D" id="1.10.10.10">
    <property type="entry name" value="Winged helix-like DNA-binding domain superfamily/Winged helix DNA-binding domain"/>
    <property type="match status" value="1"/>
</dbReference>
<dbReference type="InterPro" id="IPR036390">
    <property type="entry name" value="WH_DNA-bd_sf"/>
</dbReference>
<dbReference type="Proteomes" id="UP001183246">
    <property type="component" value="Unassembled WGS sequence"/>
</dbReference>
<feature type="domain" description="HTH arsR-type" evidence="2">
    <location>
        <begin position="5"/>
        <end position="99"/>
    </location>
</feature>
<dbReference type="SUPFAM" id="SSF52821">
    <property type="entry name" value="Rhodanese/Cell cycle control phosphatase"/>
    <property type="match status" value="1"/>
</dbReference>
<comment type="caution">
    <text evidence="3">The sequence shown here is derived from an EMBL/GenBank/DDBJ whole genome shotgun (WGS) entry which is preliminary data.</text>
</comment>
<dbReference type="InterPro" id="IPR001763">
    <property type="entry name" value="Rhodanese-like_dom"/>
</dbReference>
<reference evidence="4" key="1">
    <citation type="submission" date="2023-07" db="EMBL/GenBank/DDBJ databases">
        <title>30 novel species of actinomycetes from the DSMZ collection.</title>
        <authorList>
            <person name="Nouioui I."/>
        </authorList>
    </citation>
    <scope>NUCLEOTIDE SEQUENCE [LARGE SCALE GENOMIC DNA]</scope>
    <source>
        <strain evidence="4">DSM 44938</strain>
    </source>
</reference>